<feature type="compositionally biased region" description="Polar residues" evidence="1">
    <location>
        <begin position="162"/>
        <end position="171"/>
    </location>
</feature>
<organism evidence="2 3">
    <name type="scientific">Adonisia turfae CCMR0081</name>
    <dbReference type="NCBI Taxonomy" id="2292702"/>
    <lineage>
        <taxon>Bacteria</taxon>
        <taxon>Bacillati</taxon>
        <taxon>Cyanobacteriota</taxon>
        <taxon>Adonisia</taxon>
        <taxon>Adonisia turfae</taxon>
    </lineage>
</organism>
<feature type="compositionally biased region" description="Polar residues" evidence="1">
    <location>
        <begin position="100"/>
        <end position="125"/>
    </location>
</feature>
<feature type="region of interest" description="Disordered" evidence="1">
    <location>
        <begin position="392"/>
        <end position="422"/>
    </location>
</feature>
<keyword evidence="3" id="KW-1185">Reference proteome</keyword>
<dbReference type="EMBL" id="QXHD01000004">
    <property type="protein sequence ID" value="NEZ55327.1"/>
    <property type="molecule type" value="Genomic_DNA"/>
</dbReference>
<reference evidence="2 3" key="1">
    <citation type="journal article" date="2020" name="Microb. Ecol.">
        <title>Ecogenomics of the Marine Benthic Filamentous Cyanobacterium Adonisia.</title>
        <authorList>
            <person name="Walter J.M."/>
            <person name="Coutinho F.H."/>
            <person name="Leomil L."/>
            <person name="Hargreaves P.I."/>
            <person name="Campeao M.E."/>
            <person name="Vieira V.V."/>
            <person name="Silva B.S."/>
            <person name="Fistarol G.O."/>
            <person name="Salomon P.S."/>
            <person name="Sawabe T."/>
            <person name="Mino S."/>
            <person name="Hosokawa M."/>
            <person name="Miyashita H."/>
            <person name="Maruyama F."/>
            <person name="van Verk M.C."/>
            <person name="Dutilh B.E."/>
            <person name="Thompson C.C."/>
            <person name="Thompson F.L."/>
        </authorList>
    </citation>
    <scope>NUCLEOTIDE SEQUENCE [LARGE SCALE GENOMIC DNA]</scope>
    <source>
        <strain evidence="2 3">CCMR0081</strain>
    </source>
</reference>
<evidence type="ECO:0008006" key="4">
    <source>
        <dbReference type="Google" id="ProtNLM"/>
    </source>
</evidence>
<feature type="region of interest" description="Disordered" evidence="1">
    <location>
        <begin position="207"/>
        <end position="258"/>
    </location>
</feature>
<feature type="compositionally biased region" description="Low complexity" evidence="1">
    <location>
        <begin position="207"/>
        <end position="221"/>
    </location>
</feature>
<proteinExistence type="predicted"/>
<dbReference type="Proteomes" id="UP000481033">
    <property type="component" value="Unassembled WGS sequence"/>
</dbReference>
<feature type="region of interest" description="Disordered" evidence="1">
    <location>
        <begin position="81"/>
        <end position="193"/>
    </location>
</feature>
<evidence type="ECO:0000256" key="1">
    <source>
        <dbReference type="SAM" id="MobiDB-lite"/>
    </source>
</evidence>
<protein>
    <recommendedName>
        <fullName evidence="4">TonB C-terminal domain-containing protein</fullName>
    </recommendedName>
</protein>
<gene>
    <name evidence="2" type="ORF">DXZ20_06475</name>
</gene>
<evidence type="ECO:0000313" key="2">
    <source>
        <dbReference type="EMBL" id="NEZ55327.1"/>
    </source>
</evidence>
<dbReference type="SUPFAM" id="SSF74653">
    <property type="entry name" value="TolA/TonB C-terminal domain"/>
    <property type="match status" value="1"/>
</dbReference>
<dbReference type="AlphaFoldDB" id="A0A6M0RGC7"/>
<dbReference type="RefSeq" id="WP_163697141.1">
    <property type="nucleotide sequence ID" value="NZ_QXHD01000004.1"/>
</dbReference>
<accession>A0A6M0RGC7</accession>
<sequence>MSNSPELSPQRPALVKTTLRKLKELVTSPYGVAAIASLSFHGVLFAAMPRFSSASFAAFSEEEVADAPRTVPLVTLSPAEQGRLPDFNRSRLPAIPDINSRPSINNLPNASSLNRSNIFTRPNIFNRSSSNRTTNPSLSSPNTLRRNRPFQNPYIPRPNISIRDTPTQSGQSRDRKTTTITIPAPPPSVVPEIDTDQDTLARELELEQQQAEQAAAEQTEANEGLPELPEQSDQEATSEDTENTEVAANPEATDEPTQLERLQAKFNYDAESTTPEEIADNYEAWEAQTDSAMDGAVETAEIGELNLDASFNLCAQNPPTNGEVGILVAPDGTPSNPKVLRSTGYDYLNQVAIDTLMNSEFPATEQATRYPFELIVNYDAEACKSAEELLEIVRNSEPDSTAPDNSPNEPPDSNEQSPGATE</sequence>
<evidence type="ECO:0000313" key="3">
    <source>
        <dbReference type="Proteomes" id="UP000481033"/>
    </source>
</evidence>
<feature type="compositionally biased region" description="Acidic residues" evidence="1">
    <location>
        <begin position="230"/>
        <end position="243"/>
    </location>
</feature>
<feature type="compositionally biased region" description="Low complexity" evidence="1">
    <location>
        <begin position="126"/>
        <end position="144"/>
    </location>
</feature>
<comment type="caution">
    <text evidence="2">The sequence shown here is derived from an EMBL/GenBank/DDBJ whole genome shotgun (WGS) entry which is preliminary data.</text>
</comment>
<feature type="compositionally biased region" description="Low complexity" evidence="1">
    <location>
        <begin position="403"/>
        <end position="422"/>
    </location>
</feature>
<name>A0A6M0RGC7_9CYAN</name>